<dbReference type="KEGG" id="sphc:CVN68_21670"/>
<proteinExistence type="predicted"/>
<accession>A0A2K8MND3</accession>
<dbReference type="EMBL" id="CP024923">
    <property type="protein sequence ID" value="ATY34246.1"/>
    <property type="molecule type" value="Genomic_DNA"/>
</dbReference>
<evidence type="ECO:0000259" key="1">
    <source>
        <dbReference type="Pfam" id="PF13946"/>
    </source>
</evidence>
<organism evidence="2 3">
    <name type="scientific">Sphingomonas psychrotolerans</name>
    <dbReference type="NCBI Taxonomy" id="1327635"/>
    <lineage>
        <taxon>Bacteria</taxon>
        <taxon>Pseudomonadati</taxon>
        <taxon>Pseudomonadota</taxon>
        <taxon>Alphaproteobacteria</taxon>
        <taxon>Sphingomonadales</taxon>
        <taxon>Sphingomonadaceae</taxon>
        <taxon>Sphingomonas</taxon>
    </lineage>
</organism>
<evidence type="ECO:0000313" key="3">
    <source>
        <dbReference type="Proteomes" id="UP000229081"/>
    </source>
</evidence>
<sequence length="407" mass="42822">MRSTPAAGSADVASIVRGDGEAAFVILFADDDVRAGFSGPVADHIGKRPDCRVAIVAPDTAAIDPAAMAELLRARVPEQARVLMIGHGANANIAAALAAELGAALLLVAPVEPRDHRVLETRARAAGIAITTSEQAVGWLAQVATLDLHRMPLPGAALPIALRQSGTMADILGAMIDGLPLPDLSGSIADWHRRHGYGIELADSVQRSVSGELHLHGRIANTGEAPLHFGRRQPDRLLIGARARTGRTAAWTIEARAMPTQAVLAPGASAGFFIRFAAPPSNAEDDVEIELSLVAEGVFWYCDLGFPRLRLATASSLDGDPPAFPPQPAKALPASAVPVNECATLDDLSNCYRLILGRTPDPDGFSYFSQLLQTGMTVDELVSIFVTSPEARARFVMLGRPASPTAN</sequence>
<keyword evidence="3" id="KW-1185">Reference proteome</keyword>
<dbReference type="Proteomes" id="UP000229081">
    <property type="component" value="Chromosome"/>
</dbReference>
<name>A0A2K8MND3_9SPHN</name>
<dbReference type="InterPro" id="IPR025282">
    <property type="entry name" value="DUF4214"/>
</dbReference>
<feature type="domain" description="DUF4214" evidence="1">
    <location>
        <begin position="349"/>
        <end position="395"/>
    </location>
</feature>
<reference evidence="2 3" key="1">
    <citation type="submission" date="2017-11" db="EMBL/GenBank/DDBJ databases">
        <title>Complete genome sequence of Sphingomonas sp. Strain Cra20, a psychrotolerant potential plant growth promoting rhizobacteria.</title>
        <authorList>
            <person name="Luo Y."/>
        </authorList>
    </citation>
    <scope>NUCLEOTIDE SEQUENCE [LARGE SCALE GENOMIC DNA]</scope>
    <source>
        <strain evidence="2 3">Cra20</strain>
    </source>
</reference>
<dbReference type="AlphaFoldDB" id="A0A2K8MND3"/>
<evidence type="ECO:0000313" key="2">
    <source>
        <dbReference type="EMBL" id="ATY34246.1"/>
    </source>
</evidence>
<protein>
    <recommendedName>
        <fullName evidence="1">DUF4214 domain-containing protein</fullName>
    </recommendedName>
</protein>
<gene>
    <name evidence="2" type="ORF">CVN68_21670</name>
</gene>
<dbReference type="Pfam" id="PF13946">
    <property type="entry name" value="DUF4214"/>
    <property type="match status" value="1"/>
</dbReference>